<keyword evidence="2" id="KW-0677">Repeat</keyword>
<keyword evidence="3 5" id="KW-1015">Disulfide bond</keyword>
<feature type="domain" description="Sushi" evidence="7">
    <location>
        <begin position="31"/>
        <end position="91"/>
    </location>
</feature>
<keyword evidence="4" id="KW-0325">Glycoprotein</keyword>
<evidence type="ECO:0000256" key="6">
    <source>
        <dbReference type="SAM" id="SignalP"/>
    </source>
</evidence>
<dbReference type="InterPro" id="IPR050350">
    <property type="entry name" value="Compl-Cell_Adhes-Reg"/>
</dbReference>
<feature type="chain" id="PRO_5034086011" description="Sushi domain-containing protein" evidence="6">
    <location>
        <begin position="23"/>
        <end position="184"/>
    </location>
</feature>
<feature type="domain" description="Sushi" evidence="7">
    <location>
        <begin position="123"/>
        <end position="182"/>
    </location>
</feature>
<evidence type="ECO:0000256" key="4">
    <source>
        <dbReference type="ARBA" id="ARBA00023180"/>
    </source>
</evidence>
<dbReference type="PANTHER" id="PTHR19325">
    <property type="entry name" value="COMPLEMENT COMPONENT-RELATED SUSHI DOMAIN-CONTAINING"/>
    <property type="match status" value="1"/>
</dbReference>
<dbReference type="Pfam" id="PF00084">
    <property type="entry name" value="Sushi"/>
    <property type="match status" value="2"/>
</dbReference>
<keyword evidence="9" id="KW-1185">Reference proteome</keyword>
<evidence type="ECO:0000313" key="9">
    <source>
        <dbReference type="Proteomes" id="UP000694551"/>
    </source>
</evidence>
<protein>
    <recommendedName>
        <fullName evidence="7">Sushi domain-containing protein</fullName>
    </recommendedName>
</protein>
<organism evidence="8 9">
    <name type="scientific">Strix occidentalis caurina</name>
    <name type="common">northern spotted owl</name>
    <dbReference type="NCBI Taxonomy" id="311401"/>
    <lineage>
        <taxon>Eukaryota</taxon>
        <taxon>Metazoa</taxon>
        <taxon>Chordata</taxon>
        <taxon>Craniata</taxon>
        <taxon>Vertebrata</taxon>
        <taxon>Euteleostomi</taxon>
        <taxon>Archelosauria</taxon>
        <taxon>Archosauria</taxon>
        <taxon>Dinosauria</taxon>
        <taxon>Saurischia</taxon>
        <taxon>Theropoda</taxon>
        <taxon>Coelurosauria</taxon>
        <taxon>Aves</taxon>
        <taxon>Neognathae</taxon>
        <taxon>Neoaves</taxon>
        <taxon>Telluraves</taxon>
        <taxon>Strigiformes</taxon>
        <taxon>Strigidae</taxon>
        <taxon>Strix</taxon>
    </lineage>
</organism>
<dbReference type="CDD" id="cd00033">
    <property type="entry name" value="CCP"/>
    <property type="match status" value="2"/>
</dbReference>
<evidence type="ECO:0000259" key="7">
    <source>
        <dbReference type="PROSITE" id="PS50923"/>
    </source>
</evidence>
<evidence type="ECO:0000256" key="3">
    <source>
        <dbReference type="ARBA" id="ARBA00023157"/>
    </source>
</evidence>
<evidence type="ECO:0000256" key="1">
    <source>
        <dbReference type="ARBA" id="ARBA00022659"/>
    </source>
</evidence>
<feature type="signal peptide" evidence="6">
    <location>
        <begin position="1"/>
        <end position="22"/>
    </location>
</feature>
<accession>A0A8D0F6F9</accession>
<dbReference type="InterPro" id="IPR035976">
    <property type="entry name" value="Sushi/SCR/CCP_sf"/>
</dbReference>
<reference evidence="8" key="1">
    <citation type="submission" date="2025-08" db="UniProtKB">
        <authorList>
            <consortium name="Ensembl"/>
        </authorList>
    </citation>
    <scope>IDENTIFICATION</scope>
</reference>
<proteinExistence type="predicted"/>
<feature type="disulfide bond" evidence="5">
    <location>
        <begin position="62"/>
        <end position="89"/>
    </location>
</feature>
<dbReference type="PANTHER" id="PTHR19325:SF560">
    <property type="entry name" value="SUSHI, VON WILLEBRAND FACTOR TYPE A, EGF AND PENTRAXIN DOMAIN-CONTAINING PROTEIN 1"/>
    <property type="match status" value="1"/>
</dbReference>
<sequence>MCCTSLSCWGWVLVSPLPDVLMGFSSPSPEVTCPQPPNIANGLHSGQSLDKFSRGVTVYYGCKDGYELFGNMSINCTEDGVWSWPLPRCKGGWVSAPLMGGGLAHGRDEKGGGCACRIRPMPIGCEIPEVQNGKVHGLQSTYKAGETLHFDCDAGYASEDTYEAQCQPGGSWDPPLAPSCSLLR</sequence>
<dbReference type="Gene3D" id="2.10.70.10">
    <property type="entry name" value="Complement Module, domain 1"/>
    <property type="match status" value="2"/>
</dbReference>
<evidence type="ECO:0000313" key="8">
    <source>
        <dbReference type="Ensembl" id="ENSSOCP00000010427.1"/>
    </source>
</evidence>
<reference evidence="8" key="2">
    <citation type="submission" date="2025-09" db="UniProtKB">
        <authorList>
            <consortium name="Ensembl"/>
        </authorList>
    </citation>
    <scope>IDENTIFICATION</scope>
</reference>
<dbReference type="PROSITE" id="PS50923">
    <property type="entry name" value="SUSHI"/>
    <property type="match status" value="2"/>
</dbReference>
<evidence type="ECO:0000256" key="2">
    <source>
        <dbReference type="ARBA" id="ARBA00022737"/>
    </source>
</evidence>
<dbReference type="SUPFAM" id="SSF57535">
    <property type="entry name" value="Complement control module/SCR domain"/>
    <property type="match status" value="2"/>
</dbReference>
<keyword evidence="6" id="KW-0732">Signal</keyword>
<name>A0A8D0F6F9_STROC</name>
<dbReference type="InterPro" id="IPR000436">
    <property type="entry name" value="Sushi_SCR_CCP_dom"/>
</dbReference>
<comment type="caution">
    <text evidence="5">Lacks conserved residue(s) required for the propagation of feature annotation.</text>
</comment>
<dbReference type="Proteomes" id="UP000694551">
    <property type="component" value="Unplaced"/>
</dbReference>
<evidence type="ECO:0000256" key="5">
    <source>
        <dbReference type="PROSITE-ProRule" id="PRU00302"/>
    </source>
</evidence>
<dbReference type="Ensembl" id="ENSSOCT00000010709.1">
    <property type="protein sequence ID" value="ENSSOCP00000010427.1"/>
    <property type="gene ID" value="ENSSOCG00000007943.1"/>
</dbReference>
<dbReference type="SMART" id="SM00032">
    <property type="entry name" value="CCP"/>
    <property type="match status" value="2"/>
</dbReference>
<feature type="disulfide bond" evidence="5">
    <location>
        <begin position="33"/>
        <end position="76"/>
    </location>
</feature>
<keyword evidence="1 5" id="KW-0768">Sushi</keyword>
<dbReference type="AlphaFoldDB" id="A0A8D0F6F9"/>